<keyword evidence="6" id="KW-0408">Iron</keyword>
<evidence type="ECO:0000256" key="1">
    <source>
        <dbReference type="ARBA" id="ARBA00001962"/>
    </source>
</evidence>
<evidence type="ECO:0000256" key="7">
    <source>
        <dbReference type="ARBA" id="ARBA00023014"/>
    </source>
</evidence>
<dbReference type="Gene3D" id="2.102.10.10">
    <property type="entry name" value="Rieske [2Fe-2S] iron-sulphur domain"/>
    <property type="match status" value="1"/>
</dbReference>
<sequence>MADLLATRRADYSLPQPFYNDADFHQLDIEQIWYRNWLFAGPACAVPAAGNWFTLEVGTSSLVIVRGADGVVRAFYNTCRHRGSKVCVGDAGKAAKLVCPYHQWTYELDGRLLFAREMGPDFKAADFSLKQAHCRTVGGYVYICLADEAPDFDAFSQMVQPYMQPHDLENAKVACSSTLVEQANWKLVIENNRECYHCTGNHPELLRTLSEFDSTDDPRVAPAFADRIRAKAAEWDAEGLPHASQNSPDKRFRVVRLPLAHGESMTMDGKPAVKQLLGNLQNKDLGSVRMLSLPNNWNHLQADHAIAFRVLPLGPQLTQVTTWWLVNKDAQEGVDYHPEEMMQVWAATNDQDRVLAENNQAGINSKAYEPGPYSQTIEFGVQNFIDWYTGQMAEMVPPARAAIPIQPIHLVASA</sequence>
<dbReference type="EMBL" id="QFZK01000004">
    <property type="protein sequence ID" value="RFO97450.1"/>
    <property type="molecule type" value="Genomic_DNA"/>
</dbReference>
<dbReference type="SUPFAM" id="SSF50022">
    <property type="entry name" value="ISP domain"/>
    <property type="match status" value="1"/>
</dbReference>
<accession>A0A3E1RFR2</accession>
<dbReference type="GO" id="GO:0051537">
    <property type="term" value="F:2 iron, 2 sulfur cluster binding"/>
    <property type="evidence" value="ECO:0007669"/>
    <property type="project" value="UniProtKB-KW"/>
</dbReference>
<reference evidence="9 10" key="1">
    <citation type="submission" date="2018-05" db="EMBL/GenBank/DDBJ databases">
        <title>Rhodoferax soyangensis sp.nov., isolated from an oligotrophic freshwater lake.</title>
        <authorList>
            <person name="Park M."/>
        </authorList>
    </citation>
    <scope>NUCLEOTIDE SEQUENCE [LARGE SCALE GENOMIC DNA]</scope>
    <source>
        <strain evidence="9 10">IMCC26218</strain>
    </source>
</reference>
<evidence type="ECO:0000259" key="8">
    <source>
        <dbReference type="PROSITE" id="PS51296"/>
    </source>
</evidence>
<gene>
    <name evidence="9" type="ORF">DIC66_09640</name>
</gene>
<dbReference type="GO" id="GO:0005506">
    <property type="term" value="F:iron ion binding"/>
    <property type="evidence" value="ECO:0007669"/>
    <property type="project" value="InterPro"/>
</dbReference>
<dbReference type="PANTHER" id="PTHR43756:SF5">
    <property type="entry name" value="CHOLINE MONOOXYGENASE, CHLOROPLASTIC"/>
    <property type="match status" value="1"/>
</dbReference>
<keyword evidence="3" id="KW-0001">2Fe-2S</keyword>
<evidence type="ECO:0000256" key="5">
    <source>
        <dbReference type="ARBA" id="ARBA00023002"/>
    </source>
</evidence>
<keyword evidence="10" id="KW-1185">Reference proteome</keyword>
<dbReference type="InterPro" id="IPR001663">
    <property type="entry name" value="Rng_hydr_dOase-A"/>
</dbReference>
<evidence type="ECO:0000256" key="3">
    <source>
        <dbReference type="ARBA" id="ARBA00022714"/>
    </source>
</evidence>
<organism evidence="9 10">
    <name type="scientific">Rhodoferax lacus</name>
    <dbReference type="NCBI Taxonomy" id="2184758"/>
    <lineage>
        <taxon>Bacteria</taxon>
        <taxon>Pseudomonadati</taxon>
        <taxon>Pseudomonadota</taxon>
        <taxon>Betaproteobacteria</taxon>
        <taxon>Burkholderiales</taxon>
        <taxon>Comamonadaceae</taxon>
        <taxon>Rhodoferax</taxon>
    </lineage>
</organism>
<evidence type="ECO:0000313" key="9">
    <source>
        <dbReference type="EMBL" id="RFO97450.1"/>
    </source>
</evidence>
<dbReference type="PRINTS" id="PR00090">
    <property type="entry name" value="RNGDIOXGNASE"/>
</dbReference>
<dbReference type="Pfam" id="PF00848">
    <property type="entry name" value="Ring_hydroxyl_A"/>
    <property type="match status" value="1"/>
</dbReference>
<dbReference type="Proteomes" id="UP000260665">
    <property type="component" value="Unassembled WGS sequence"/>
</dbReference>
<dbReference type="PROSITE" id="PS51296">
    <property type="entry name" value="RIESKE"/>
    <property type="match status" value="1"/>
</dbReference>
<dbReference type="PANTHER" id="PTHR43756">
    <property type="entry name" value="CHOLINE MONOOXYGENASE, CHLOROPLASTIC"/>
    <property type="match status" value="1"/>
</dbReference>
<dbReference type="InterPro" id="IPR015879">
    <property type="entry name" value="Ring_hydroxy_dOase_asu_C_dom"/>
</dbReference>
<comment type="similarity">
    <text evidence="2">Belongs to the bacterial ring-hydroxylating dioxygenase alpha subunit family.</text>
</comment>
<evidence type="ECO:0000256" key="2">
    <source>
        <dbReference type="ARBA" id="ARBA00008751"/>
    </source>
</evidence>
<name>A0A3E1RFR2_9BURK</name>
<feature type="domain" description="Rieske" evidence="8">
    <location>
        <begin position="37"/>
        <end position="143"/>
    </location>
</feature>
<dbReference type="SUPFAM" id="SSF55961">
    <property type="entry name" value="Bet v1-like"/>
    <property type="match status" value="1"/>
</dbReference>
<dbReference type="Pfam" id="PF00355">
    <property type="entry name" value="Rieske"/>
    <property type="match status" value="1"/>
</dbReference>
<protein>
    <submittedName>
        <fullName evidence="9">Rieske (2Fe-2S) protein</fullName>
    </submittedName>
</protein>
<dbReference type="CDD" id="cd08884">
    <property type="entry name" value="RHO_alpha_C_GbcA-like"/>
    <property type="match status" value="1"/>
</dbReference>
<dbReference type="GO" id="GO:0016491">
    <property type="term" value="F:oxidoreductase activity"/>
    <property type="evidence" value="ECO:0007669"/>
    <property type="project" value="UniProtKB-KW"/>
</dbReference>
<evidence type="ECO:0000313" key="10">
    <source>
        <dbReference type="Proteomes" id="UP000260665"/>
    </source>
</evidence>
<comment type="caution">
    <text evidence="9">The sequence shown here is derived from an EMBL/GenBank/DDBJ whole genome shotgun (WGS) entry which is preliminary data.</text>
</comment>
<evidence type="ECO:0000256" key="6">
    <source>
        <dbReference type="ARBA" id="ARBA00023004"/>
    </source>
</evidence>
<dbReference type="InterPro" id="IPR036922">
    <property type="entry name" value="Rieske_2Fe-2S_sf"/>
</dbReference>
<comment type="cofactor">
    <cofactor evidence="1">
        <name>Fe cation</name>
        <dbReference type="ChEBI" id="CHEBI:24875"/>
    </cofactor>
</comment>
<evidence type="ECO:0000256" key="4">
    <source>
        <dbReference type="ARBA" id="ARBA00022723"/>
    </source>
</evidence>
<keyword evidence="7" id="KW-0411">Iron-sulfur</keyword>
<dbReference type="AlphaFoldDB" id="A0A3E1RFR2"/>
<dbReference type="CDD" id="cd03469">
    <property type="entry name" value="Rieske_RO_Alpha_N"/>
    <property type="match status" value="1"/>
</dbReference>
<proteinExistence type="inferred from homology"/>
<dbReference type="OrthoDB" id="9790995at2"/>
<keyword evidence="4" id="KW-0479">Metal-binding</keyword>
<dbReference type="Gene3D" id="3.90.380.10">
    <property type="entry name" value="Naphthalene 1,2-dioxygenase Alpha Subunit, Chain A, domain 1"/>
    <property type="match status" value="1"/>
</dbReference>
<dbReference type="InterPro" id="IPR017941">
    <property type="entry name" value="Rieske_2Fe-2S"/>
</dbReference>
<keyword evidence="5" id="KW-0560">Oxidoreductase</keyword>